<keyword evidence="4" id="KW-0052">Apoplast</keyword>
<evidence type="ECO:0000256" key="1">
    <source>
        <dbReference type="ARBA" id="ARBA00010746"/>
    </source>
</evidence>
<feature type="chain" id="PRO_5043095404" description="Dirigent protein" evidence="4">
    <location>
        <begin position="23"/>
        <end position="208"/>
    </location>
</feature>
<dbReference type="GO" id="GO:0009699">
    <property type="term" value="P:phenylpropanoid biosynthetic process"/>
    <property type="evidence" value="ECO:0007669"/>
    <property type="project" value="UniProtKB-ARBA"/>
</dbReference>
<comment type="similarity">
    <text evidence="1 4">Belongs to the plant dirigent protein family.</text>
</comment>
<dbReference type="EMBL" id="OX459118">
    <property type="protein sequence ID" value="CAI9087590.1"/>
    <property type="molecule type" value="Genomic_DNA"/>
</dbReference>
<evidence type="ECO:0000256" key="4">
    <source>
        <dbReference type="RuleBase" id="RU363099"/>
    </source>
</evidence>
<dbReference type="Pfam" id="PF03018">
    <property type="entry name" value="Dirigent"/>
    <property type="match status" value="1"/>
</dbReference>
<dbReference type="PANTHER" id="PTHR21495">
    <property type="entry name" value="NUCLEOPORIN-RELATED"/>
    <property type="match status" value="1"/>
</dbReference>
<dbReference type="GO" id="GO:0048046">
    <property type="term" value="C:apoplast"/>
    <property type="evidence" value="ECO:0007669"/>
    <property type="project" value="UniProtKB-SubCell"/>
</dbReference>
<protein>
    <recommendedName>
        <fullName evidence="4">Dirigent protein</fullName>
    </recommendedName>
</protein>
<comment type="function">
    <text evidence="4">Dirigent proteins impart stereoselectivity on the phenoxy radical-coupling reaction, yielding optically active lignans from two molecules of coniferyl alcohol in the biosynthesis of lignans, flavonolignans, and alkaloids and thus plays a central role in plant secondary metabolism.</text>
</comment>
<feature type="signal peptide" evidence="4">
    <location>
        <begin position="1"/>
        <end position="22"/>
    </location>
</feature>
<evidence type="ECO:0000313" key="6">
    <source>
        <dbReference type="Proteomes" id="UP001161247"/>
    </source>
</evidence>
<comment type="subunit">
    <text evidence="2 4">Homodimer.</text>
</comment>
<reference evidence="5" key="1">
    <citation type="submission" date="2023-03" db="EMBL/GenBank/DDBJ databases">
        <authorList>
            <person name="Julca I."/>
        </authorList>
    </citation>
    <scope>NUCLEOTIDE SEQUENCE</scope>
</reference>
<evidence type="ECO:0000256" key="2">
    <source>
        <dbReference type="ARBA" id="ARBA00011738"/>
    </source>
</evidence>
<keyword evidence="6" id="KW-1185">Reference proteome</keyword>
<evidence type="ECO:0000256" key="3">
    <source>
        <dbReference type="ARBA" id="ARBA00022525"/>
    </source>
</evidence>
<gene>
    <name evidence="5" type="ORF">OLC1_LOCUS373</name>
</gene>
<keyword evidence="4" id="KW-0732">Signal</keyword>
<keyword evidence="3 4" id="KW-0964">Secreted</keyword>
<organism evidence="5 6">
    <name type="scientific">Oldenlandia corymbosa var. corymbosa</name>
    <dbReference type="NCBI Taxonomy" id="529605"/>
    <lineage>
        <taxon>Eukaryota</taxon>
        <taxon>Viridiplantae</taxon>
        <taxon>Streptophyta</taxon>
        <taxon>Embryophyta</taxon>
        <taxon>Tracheophyta</taxon>
        <taxon>Spermatophyta</taxon>
        <taxon>Magnoliopsida</taxon>
        <taxon>eudicotyledons</taxon>
        <taxon>Gunneridae</taxon>
        <taxon>Pentapetalae</taxon>
        <taxon>asterids</taxon>
        <taxon>lamiids</taxon>
        <taxon>Gentianales</taxon>
        <taxon>Rubiaceae</taxon>
        <taxon>Rubioideae</taxon>
        <taxon>Spermacoceae</taxon>
        <taxon>Hedyotis-Oldenlandia complex</taxon>
        <taxon>Oldenlandia</taxon>
    </lineage>
</organism>
<accession>A0AAV1BWF5</accession>
<dbReference type="InterPro" id="IPR004265">
    <property type="entry name" value="Dirigent"/>
</dbReference>
<name>A0AAV1BWF5_OLDCO</name>
<evidence type="ECO:0000313" key="5">
    <source>
        <dbReference type="EMBL" id="CAI9087590.1"/>
    </source>
</evidence>
<dbReference type="Proteomes" id="UP001161247">
    <property type="component" value="Chromosome 1"/>
</dbReference>
<dbReference type="InterPro" id="IPR044859">
    <property type="entry name" value="Allene_oxi_cyc_Dirigent"/>
</dbReference>
<proteinExistence type="inferred from homology"/>
<dbReference type="Gene3D" id="2.40.480.10">
    <property type="entry name" value="Allene oxide cyclase-like"/>
    <property type="match status" value="1"/>
</dbReference>
<sequence length="208" mass="22802">MMKSVVLAGFLVMMTMASLGHSLWDHDKSPQAVERWYKQVSHAKPTLTKLHFYLNNIVTRYPPASTPIARAASTATSPTKFGLVTVLDAPLTLEPNPDSEVIGYAQGLFSMSSQEEMCTLMNVNFIFTAGEFAGSTITMEGRNVVFGEIREFPLVGGSGAFRLANGIGTATTYMVNTTSGDDILDVHFVFYRYVLPDASAEYATEMKF</sequence>
<dbReference type="AlphaFoldDB" id="A0AAV1BWF5"/>
<comment type="subcellular location">
    <subcellularLocation>
        <location evidence="4">Secreted</location>
        <location evidence="4">Extracellular space</location>
        <location evidence="4">Apoplast</location>
    </subcellularLocation>
</comment>